<evidence type="ECO:0000256" key="7">
    <source>
        <dbReference type="ARBA" id="ARBA00022989"/>
    </source>
</evidence>
<keyword evidence="8 11" id="KW-0333">Golgi apparatus</keyword>
<evidence type="ECO:0000256" key="11">
    <source>
        <dbReference type="RuleBase" id="RU363063"/>
    </source>
</evidence>
<evidence type="ECO:0000256" key="1">
    <source>
        <dbReference type="ARBA" id="ARBA00004323"/>
    </source>
</evidence>
<sequence length="297" mass="34026">MYYRRQETIVNPFPYVLVTSPRTACPDGIILVIVVHSHPSYRDRRDAIRHTWGRYGDGQQGEPRSTRLVFALGVDRNVSADAVRAESEIYDDIIQGNFVDAYKNLTLKSLFGLKWVSEQCARVPYMLKSDDDTFISIPYLIEILQATRPTRSIIGPHNLRSPVYRTGRWAISKELFPFNRYPEYESGSGYVITVDIVRELYETSAYVTPLLIEDVYVTGILAKIIGAKHIVRKGFAIQIDKAPNACDFVTRKKISGTNVTPNLMYTLWKHMKSLTAEICRKTTASLTDKPLYEYYMF</sequence>
<keyword evidence="9" id="KW-0472">Membrane</keyword>
<keyword evidence="3 11" id="KW-0328">Glycosyltransferase</keyword>
<dbReference type="FunFam" id="3.90.550.50:FF:000001">
    <property type="entry name" value="Hexosyltransferase"/>
    <property type="match status" value="1"/>
</dbReference>
<keyword evidence="5" id="KW-0812">Transmembrane</keyword>
<dbReference type="GO" id="GO:0006493">
    <property type="term" value="P:protein O-linked glycosylation"/>
    <property type="evidence" value="ECO:0007669"/>
    <property type="project" value="TreeGrafter"/>
</dbReference>
<organism evidence="12 13">
    <name type="scientific">Ridgeia piscesae</name>
    <name type="common">Tubeworm</name>
    <dbReference type="NCBI Taxonomy" id="27915"/>
    <lineage>
        <taxon>Eukaryota</taxon>
        <taxon>Metazoa</taxon>
        <taxon>Spiralia</taxon>
        <taxon>Lophotrochozoa</taxon>
        <taxon>Annelida</taxon>
        <taxon>Polychaeta</taxon>
        <taxon>Sedentaria</taxon>
        <taxon>Canalipalpata</taxon>
        <taxon>Sabellida</taxon>
        <taxon>Siboglinidae</taxon>
        <taxon>Ridgeia</taxon>
    </lineage>
</organism>
<proteinExistence type="inferred from homology"/>
<keyword evidence="4" id="KW-0808">Transferase</keyword>
<keyword evidence="7" id="KW-1133">Transmembrane helix</keyword>
<evidence type="ECO:0000313" key="12">
    <source>
        <dbReference type="EMBL" id="KAK2175466.1"/>
    </source>
</evidence>
<evidence type="ECO:0000256" key="3">
    <source>
        <dbReference type="ARBA" id="ARBA00022676"/>
    </source>
</evidence>
<evidence type="ECO:0000256" key="5">
    <source>
        <dbReference type="ARBA" id="ARBA00022692"/>
    </source>
</evidence>
<evidence type="ECO:0000256" key="2">
    <source>
        <dbReference type="ARBA" id="ARBA00008661"/>
    </source>
</evidence>
<dbReference type="PANTHER" id="PTHR11214:SF314">
    <property type="entry name" value="HEXOSYLTRANSFERASE"/>
    <property type="match status" value="1"/>
</dbReference>
<dbReference type="PANTHER" id="PTHR11214">
    <property type="entry name" value="BETA-1,3-N-ACETYLGLUCOSAMINYLTRANSFERASE"/>
    <property type="match status" value="1"/>
</dbReference>
<comment type="similarity">
    <text evidence="2 11">Belongs to the glycosyltransferase 31 family.</text>
</comment>
<dbReference type="GO" id="GO:0016758">
    <property type="term" value="F:hexosyltransferase activity"/>
    <property type="evidence" value="ECO:0007669"/>
    <property type="project" value="InterPro"/>
</dbReference>
<keyword evidence="6" id="KW-0735">Signal-anchor</keyword>
<evidence type="ECO:0000313" key="13">
    <source>
        <dbReference type="Proteomes" id="UP001209878"/>
    </source>
</evidence>
<dbReference type="EMBL" id="JAODUO010000728">
    <property type="protein sequence ID" value="KAK2175466.1"/>
    <property type="molecule type" value="Genomic_DNA"/>
</dbReference>
<evidence type="ECO:0000256" key="4">
    <source>
        <dbReference type="ARBA" id="ARBA00022679"/>
    </source>
</evidence>
<dbReference type="Proteomes" id="UP001209878">
    <property type="component" value="Unassembled WGS sequence"/>
</dbReference>
<dbReference type="EC" id="2.4.1.-" evidence="11"/>
<name>A0AAD9NP29_RIDPI</name>
<comment type="subcellular location">
    <subcellularLocation>
        <location evidence="1 11">Golgi apparatus membrane</location>
        <topology evidence="1 11">Single-pass type II membrane protein</topology>
    </subcellularLocation>
</comment>
<evidence type="ECO:0000256" key="10">
    <source>
        <dbReference type="ARBA" id="ARBA00023180"/>
    </source>
</evidence>
<keyword evidence="13" id="KW-1185">Reference proteome</keyword>
<dbReference type="InterPro" id="IPR002659">
    <property type="entry name" value="Glyco_trans_31"/>
</dbReference>
<protein>
    <recommendedName>
        <fullName evidence="11">Hexosyltransferase</fullName>
        <ecNumber evidence="11">2.4.1.-</ecNumber>
    </recommendedName>
</protein>
<evidence type="ECO:0000256" key="9">
    <source>
        <dbReference type="ARBA" id="ARBA00023136"/>
    </source>
</evidence>
<keyword evidence="10" id="KW-0325">Glycoprotein</keyword>
<dbReference type="Pfam" id="PF01762">
    <property type="entry name" value="Galactosyl_T"/>
    <property type="match status" value="1"/>
</dbReference>
<accession>A0AAD9NP29</accession>
<dbReference type="GO" id="GO:0000139">
    <property type="term" value="C:Golgi membrane"/>
    <property type="evidence" value="ECO:0007669"/>
    <property type="project" value="UniProtKB-SubCell"/>
</dbReference>
<gene>
    <name evidence="12" type="ORF">NP493_729g00031</name>
</gene>
<reference evidence="12" key="1">
    <citation type="journal article" date="2023" name="Mol. Biol. Evol.">
        <title>Third-Generation Sequencing Reveals the Adaptive Role of the Epigenome in Three Deep-Sea Polychaetes.</title>
        <authorList>
            <person name="Perez M."/>
            <person name="Aroh O."/>
            <person name="Sun Y."/>
            <person name="Lan Y."/>
            <person name="Juniper S.K."/>
            <person name="Young C.R."/>
            <person name="Angers B."/>
            <person name="Qian P.Y."/>
        </authorList>
    </citation>
    <scope>NUCLEOTIDE SEQUENCE</scope>
    <source>
        <strain evidence="12">R07B-5</strain>
    </source>
</reference>
<comment type="caution">
    <text evidence="12">The sequence shown here is derived from an EMBL/GenBank/DDBJ whole genome shotgun (WGS) entry which is preliminary data.</text>
</comment>
<dbReference type="Gene3D" id="3.90.550.50">
    <property type="match status" value="1"/>
</dbReference>
<evidence type="ECO:0000256" key="8">
    <source>
        <dbReference type="ARBA" id="ARBA00023034"/>
    </source>
</evidence>
<evidence type="ECO:0000256" key="6">
    <source>
        <dbReference type="ARBA" id="ARBA00022968"/>
    </source>
</evidence>
<dbReference type="AlphaFoldDB" id="A0AAD9NP29"/>